<accession>A0ABY4FSR1</accession>
<keyword evidence="3 6" id="KW-0812">Transmembrane</keyword>
<dbReference type="CDD" id="cd06579">
    <property type="entry name" value="TM_PBP1_transp_AraH_like"/>
    <property type="match status" value="1"/>
</dbReference>
<dbReference type="InterPro" id="IPR001851">
    <property type="entry name" value="ABC_transp_permease"/>
</dbReference>
<sequence length="339" mass="34646">MAVETQRSVLPGSRVHVSQGLVTMVIALVAILVLGLLVAPSSLAPGVLLGVIPFASVLAIVGLGQMLVVQQSGIDLSVPGAVSIAVVLSTHVPNGDSGRLGLAVLLCVVFAVVGGLINGFLVGVMGLNAVITTLGSNGLMFGAILAISGGVPRTTTSLLASITNGNVLGIPNTLLMLVVVLLLVSLLLKKTVAGRRFEGVGASPAATRAMGLRVRTHKVSAYVWAQLLYSFAGIMLAGIVAQPTAYLGNNYLLPSVAVVVLGGTSLLGGRGFPVATIVAAFFLTQLEQFSLALGVPYAARTLMQAGALVLGVAIYTINWGRVRRWLLSRRSAAAEPASA</sequence>
<feature type="transmembrane region" description="Helical" evidence="6">
    <location>
        <begin position="21"/>
        <end position="41"/>
    </location>
</feature>
<reference evidence="7 8" key="1">
    <citation type="submission" date="2022-04" db="EMBL/GenBank/DDBJ databases">
        <title>Leucobacter sp. isolated from rhizosphere of onion.</title>
        <authorList>
            <person name="Won M."/>
            <person name="Lee C.-M."/>
            <person name="Woen H.-Y."/>
            <person name="Kwon S.-W."/>
        </authorList>
    </citation>
    <scope>NUCLEOTIDE SEQUENCE [LARGE SCALE GENOMIC DNA]</scope>
    <source>
        <strain evidence="7 8">H25R-14</strain>
    </source>
</reference>
<gene>
    <name evidence="7" type="ORF">MUN76_09130</name>
</gene>
<name>A0ABY4FSR1_9MICO</name>
<evidence type="ECO:0000313" key="7">
    <source>
        <dbReference type="EMBL" id="UOQ59219.1"/>
    </source>
</evidence>
<feature type="transmembrane region" description="Helical" evidence="6">
    <location>
        <begin position="301"/>
        <end position="320"/>
    </location>
</feature>
<feature type="transmembrane region" description="Helical" evidence="6">
    <location>
        <begin position="129"/>
        <end position="148"/>
    </location>
</feature>
<comment type="subcellular location">
    <subcellularLocation>
        <location evidence="1">Cell membrane</location>
        <topology evidence="1">Multi-pass membrane protein</topology>
    </subcellularLocation>
</comment>
<keyword evidence="5 6" id="KW-0472">Membrane</keyword>
<evidence type="ECO:0000256" key="3">
    <source>
        <dbReference type="ARBA" id="ARBA00022692"/>
    </source>
</evidence>
<feature type="transmembrane region" description="Helical" evidence="6">
    <location>
        <begin position="274"/>
        <end position="295"/>
    </location>
</feature>
<proteinExistence type="predicted"/>
<feature type="transmembrane region" description="Helical" evidence="6">
    <location>
        <begin position="219"/>
        <end position="239"/>
    </location>
</feature>
<keyword evidence="8" id="KW-1185">Reference proteome</keyword>
<evidence type="ECO:0000256" key="6">
    <source>
        <dbReference type="SAM" id="Phobius"/>
    </source>
</evidence>
<dbReference type="RefSeq" id="WP_244684109.1">
    <property type="nucleotide sequence ID" value="NZ_CP095043.1"/>
</dbReference>
<evidence type="ECO:0000313" key="8">
    <source>
        <dbReference type="Proteomes" id="UP000831775"/>
    </source>
</evidence>
<feature type="transmembrane region" description="Helical" evidence="6">
    <location>
        <begin position="47"/>
        <end position="69"/>
    </location>
</feature>
<feature type="transmembrane region" description="Helical" evidence="6">
    <location>
        <begin position="100"/>
        <end position="122"/>
    </location>
</feature>
<evidence type="ECO:0000256" key="4">
    <source>
        <dbReference type="ARBA" id="ARBA00022989"/>
    </source>
</evidence>
<evidence type="ECO:0000256" key="2">
    <source>
        <dbReference type="ARBA" id="ARBA00022475"/>
    </source>
</evidence>
<protein>
    <submittedName>
        <fullName evidence="7">ABC transporter permease</fullName>
    </submittedName>
</protein>
<dbReference type="EMBL" id="CP095043">
    <property type="protein sequence ID" value="UOQ59219.1"/>
    <property type="molecule type" value="Genomic_DNA"/>
</dbReference>
<feature type="transmembrane region" description="Helical" evidence="6">
    <location>
        <begin position="168"/>
        <end position="188"/>
    </location>
</feature>
<feature type="transmembrane region" description="Helical" evidence="6">
    <location>
        <begin position="251"/>
        <end position="267"/>
    </location>
</feature>
<evidence type="ECO:0000256" key="5">
    <source>
        <dbReference type="ARBA" id="ARBA00023136"/>
    </source>
</evidence>
<organism evidence="7 8">
    <name type="scientific">Leucobacter rhizosphaerae</name>
    <dbReference type="NCBI Taxonomy" id="2932245"/>
    <lineage>
        <taxon>Bacteria</taxon>
        <taxon>Bacillati</taxon>
        <taxon>Actinomycetota</taxon>
        <taxon>Actinomycetes</taxon>
        <taxon>Micrococcales</taxon>
        <taxon>Microbacteriaceae</taxon>
        <taxon>Leucobacter</taxon>
    </lineage>
</organism>
<keyword evidence="2" id="KW-1003">Cell membrane</keyword>
<evidence type="ECO:0000256" key="1">
    <source>
        <dbReference type="ARBA" id="ARBA00004651"/>
    </source>
</evidence>
<keyword evidence="4 6" id="KW-1133">Transmembrane helix</keyword>
<dbReference type="PANTHER" id="PTHR32196">
    <property type="entry name" value="ABC TRANSPORTER PERMEASE PROTEIN YPHD-RELATED-RELATED"/>
    <property type="match status" value="1"/>
</dbReference>
<dbReference type="Pfam" id="PF02653">
    <property type="entry name" value="BPD_transp_2"/>
    <property type="match status" value="1"/>
</dbReference>
<dbReference type="Proteomes" id="UP000831775">
    <property type="component" value="Chromosome"/>
</dbReference>